<dbReference type="KEGG" id="mbe:MBM_08432"/>
<gene>
    <name evidence="2" type="ORF">MBM_08432</name>
</gene>
<keyword evidence="3" id="KW-1185">Reference proteome</keyword>
<evidence type="ECO:0000313" key="3">
    <source>
        <dbReference type="Proteomes" id="UP000006753"/>
    </source>
</evidence>
<name>K1XLK1_MARBU</name>
<sequence length="241" mass="27672">MSTVIFKVMPSGKQYLCDKNNARYASPVLDRILHGAGAEHQMNIETTSEAVELLIQWIEQHERPFFDRLILPYFAYIDCQREPQEYARYPAEYNTRKFVECRNNIRSLIGVWYLAANLEITPLMSTALVLIDTIITMYGFAGWGYVASEINWETGNGMAYFFLGLWAWRLQTSHGEVSQCLETLPKKVRDSVEALVESWASIRYEGQRPNPKDEIYQITGTIDDQPSEDSQPIDGQPTVLD</sequence>
<dbReference type="OrthoDB" id="10283248at2759"/>
<feature type="region of interest" description="Disordered" evidence="1">
    <location>
        <begin position="219"/>
        <end position="241"/>
    </location>
</feature>
<evidence type="ECO:0000313" key="2">
    <source>
        <dbReference type="EMBL" id="EKD13349.1"/>
    </source>
</evidence>
<feature type="compositionally biased region" description="Polar residues" evidence="1">
    <location>
        <begin position="219"/>
        <end position="230"/>
    </location>
</feature>
<dbReference type="HOGENOM" id="CLU_1151995_0_0_1"/>
<dbReference type="Proteomes" id="UP000006753">
    <property type="component" value="Unassembled WGS sequence"/>
</dbReference>
<proteinExistence type="predicted"/>
<dbReference type="GeneID" id="18764367"/>
<organism evidence="2 3">
    <name type="scientific">Marssonina brunnea f. sp. multigermtubi (strain MB_m1)</name>
    <name type="common">Marssonina leaf spot fungus</name>
    <dbReference type="NCBI Taxonomy" id="1072389"/>
    <lineage>
        <taxon>Eukaryota</taxon>
        <taxon>Fungi</taxon>
        <taxon>Dikarya</taxon>
        <taxon>Ascomycota</taxon>
        <taxon>Pezizomycotina</taxon>
        <taxon>Leotiomycetes</taxon>
        <taxon>Helotiales</taxon>
        <taxon>Drepanopezizaceae</taxon>
        <taxon>Drepanopeziza</taxon>
    </lineage>
</organism>
<accession>K1XLK1</accession>
<dbReference type="InParanoid" id="K1XLK1"/>
<reference evidence="2 3" key="1">
    <citation type="journal article" date="2012" name="BMC Genomics">
        <title>Sequencing the genome of Marssonina brunnea reveals fungus-poplar co-evolution.</title>
        <authorList>
            <person name="Zhu S."/>
            <person name="Cao Y.-Z."/>
            <person name="Jiang C."/>
            <person name="Tan B.-Y."/>
            <person name="Wang Z."/>
            <person name="Feng S."/>
            <person name="Zhang L."/>
            <person name="Su X.-H."/>
            <person name="Brejova B."/>
            <person name="Vinar T."/>
            <person name="Xu M."/>
            <person name="Wang M.-X."/>
            <person name="Zhang S.-G."/>
            <person name="Huang M.-R."/>
            <person name="Wu R."/>
            <person name="Zhou Y."/>
        </authorList>
    </citation>
    <scope>NUCLEOTIDE SEQUENCE [LARGE SCALE GENOMIC DNA]</scope>
    <source>
        <strain evidence="2 3">MB_m1</strain>
    </source>
</reference>
<dbReference type="AlphaFoldDB" id="K1XLK1"/>
<protein>
    <submittedName>
        <fullName evidence="2">Uncharacterized protein</fullName>
    </submittedName>
</protein>
<evidence type="ECO:0000256" key="1">
    <source>
        <dbReference type="SAM" id="MobiDB-lite"/>
    </source>
</evidence>
<dbReference type="EMBL" id="JH921450">
    <property type="protein sequence ID" value="EKD13349.1"/>
    <property type="molecule type" value="Genomic_DNA"/>
</dbReference>